<feature type="compositionally biased region" description="Basic and acidic residues" evidence="1">
    <location>
        <begin position="22"/>
        <end position="34"/>
    </location>
</feature>
<dbReference type="EMBL" id="LFEH01000261">
    <property type="protein sequence ID" value="KMS66245.1"/>
    <property type="molecule type" value="Genomic_DNA"/>
</dbReference>
<comment type="caution">
    <text evidence="2">The sequence shown here is derived from an EMBL/GenBank/DDBJ whole genome shotgun (WGS) entry which is preliminary data.</text>
</comment>
<feature type="compositionally biased region" description="Polar residues" evidence="1">
    <location>
        <begin position="112"/>
        <end position="123"/>
    </location>
</feature>
<feature type="compositionally biased region" description="Low complexity" evidence="1">
    <location>
        <begin position="43"/>
        <end position="56"/>
    </location>
</feature>
<feature type="compositionally biased region" description="Basic residues" evidence="1">
    <location>
        <begin position="71"/>
        <end position="93"/>
    </location>
</feature>
<name>A0ABR5HQE1_STRLW</name>
<feature type="region of interest" description="Disordered" evidence="1">
    <location>
        <begin position="1"/>
        <end position="123"/>
    </location>
</feature>
<organism evidence="2 3">
    <name type="scientific">Streptomyces leeuwenhoekii</name>
    <dbReference type="NCBI Taxonomy" id="1437453"/>
    <lineage>
        <taxon>Bacteria</taxon>
        <taxon>Bacillati</taxon>
        <taxon>Actinomycetota</taxon>
        <taxon>Actinomycetes</taxon>
        <taxon>Kitasatosporales</taxon>
        <taxon>Streptomycetaceae</taxon>
        <taxon>Streptomyces</taxon>
    </lineage>
</organism>
<evidence type="ECO:0000313" key="3">
    <source>
        <dbReference type="Proteomes" id="UP000037274"/>
    </source>
</evidence>
<proteinExistence type="predicted"/>
<feature type="compositionally biased region" description="Low complexity" evidence="1">
    <location>
        <begin position="94"/>
        <end position="103"/>
    </location>
</feature>
<reference evidence="2 3" key="1">
    <citation type="submission" date="2015-06" db="EMBL/GenBank/DDBJ databases">
        <title>Draft genome sequence of Streptomyces leeuwenhoekii C58, which produces the novel lasso peptide, chaxapeptin.</title>
        <authorList>
            <person name="Yi Y."/>
            <person name="Hai D."/>
            <person name="Jaspars M."/>
            <person name="Sheng H."/>
            <person name="Rateb M.E."/>
            <person name="Bull A."/>
            <person name="Goodfellow M."/>
            <person name="Asenjo J.A."/>
            <person name="Ebel R."/>
        </authorList>
    </citation>
    <scope>NUCLEOTIDE SEQUENCE [LARGE SCALE GENOMIC DNA]</scope>
    <source>
        <strain evidence="2 3">C58</strain>
    </source>
</reference>
<keyword evidence="3" id="KW-1185">Reference proteome</keyword>
<evidence type="ECO:0000256" key="1">
    <source>
        <dbReference type="SAM" id="MobiDB-lite"/>
    </source>
</evidence>
<evidence type="ECO:0000313" key="2">
    <source>
        <dbReference type="EMBL" id="KMS66245.1"/>
    </source>
</evidence>
<gene>
    <name evidence="2" type="ORF">ACH49_29640</name>
</gene>
<sequence>MPYGARAPPRAPQRGESTADESPARSERAPRARQPDGNVVRWDGSPAPEAPSAPGDSRGHRSGRWCPGGRRSARRTGRLARRGQHGGHRRARRSAAFGSGISRKNVYPPINITYSWGSTLPPG</sequence>
<dbReference type="Proteomes" id="UP000037274">
    <property type="component" value="Unassembled WGS sequence"/>
</dbReference>
<accession>A0ABR5HQE1</accession>
<protein>
    <submittedName>
        <fullName evidence="2">Uncharacterized protein</fullName>
    </submittedName>
</protein>